<dbReference type="GO" id="GO:0015074">
    <property type="term" value="P:DNA integration"/>
    <property type="evidence" value="ECO:0007669"/>
    <property type="project" value="InterPro"/>
</dbReference>
<dbReference type="InterPro" id="IPR001584">
    <property type="entry name" value="Integrase_cat-core"/>
</dbReference>
<evidence type="ECO:0000259" key="1">
    <source>
        <dbReference type="PROSITE" id="PS50994"/>
    </source>
</evidence>
<dbReference type="InterPro" id="IPR032675">
    <property type="entry name" value="LRR_dom_sf"/>
</dbReference>
<dbReference type="AlphaFoldDB" id="A0AAQ3NEJ5"/>
<protein>
    <recommendedName>
        <fullName evidence="1">Integrase catalytic domain-containing protein</fullName>
    </recommendedName>
</protein>
<dbReference type="Pfam" id="PF24626">
    <property type="entry name" value="SH3_Tf2-1"/>
    <property type="match status" value="1"/>
</dbReference>
<dbReference type="InterPro" id="IPR050951">
    <property type="entry name" value="Retrovirus_Pol_polyprotein"/>
</dbReference>
<evidence type="ECO:0000313" key="2">
    <source>
        <dbReference type="EMBL" id="WVZ06548.1"/>
    </source>
</evidence>
<organism evidence="2 3">
    <name type="scientific">Vigna mungo</name>
    <name type="common">Black gram</name>
    <name type="synonym">Phaseolus mungo</name>
    <dbReference type="NCBI Taxonomy" id="3915"/>
    <lineage>
        <taxon>Eukaryota</taxon>
        <taxon>Viridiplantae</taxon>
        <taxon>Streptophyta</taxon>
        <taxon>Embryophyta</taxon>
        <taxon>Tracheophyta</taxon>
        <taxon>Spermatophyta</taxon>
        <taxon>Magnoliopsida</taxon>
        <taxon>eudicotyledons</taxon>
        <taxon>Gunneridae</taxon>
        <taxon>Pentapetalae</taxon>
        <taxon>rosids</taxon>
        <taxon>fabids</taxon>
        <taxon>Fabales</taxon>
        <taxon>Fabaceae</taxon>
        <taxon>Papilionoideae</taxon>
        <taxon>50 kb inversion clade</taxon>
        <taxon>NPAAA clade</taxon>
        <taxon>indigoferoid/millettioid clade</taxon>
        <taxon>Phaseoleae</taxon>
        <taxon>Vigna</taxon>
    </lineage>
</organism>
<accession>A0AAQ3NEJ5</accession>
<dbReference type="Pfam" id="PF23247">
    <property type="entry name" value="LRR_RPS2"/>
    <property type="match status" value="2"/>
</dbReference>
<dbReference type="GO" id="GO:0003676">
    <property type="term" value="F:nucleic acid binding"/>
    <property type="evidence" value="ECO:0007669"/>
    <property type="project" value="InterPro"/>
</dbReference>
<dbReference type="SUPFAM" id="SSF54160">
    <property type="entry name" value="Chromo domain-like"/>
    <property type="match status" value="1"/>
</dbReference>
<dbReference type="SUPFAM" id="SSF56672">
    <property type="entry name" value="DNA/RNA polymerases"/>
    <property type="match status" value="1"/>
</dbReference>
<dbReference type="InterPro" id="IPR056924">
    <property type="entry name" value="SH3_Tf2-1"/>
</dbReference>
<dbReference type="SUPFAM" id="SSF53098">
    <property type="entry name" value="Ribonuclease H-like"/>
    <property type="match status" value="1"/>
</dbReference>
<dbReference type="PANTHER" id="PTHR37984">
    <property type="entry name" value="PROTEIN CBG26694"/>
    <property type="match status" value="1"/>
</dbReference>
<dbReference type="InterPro" id="IPR016197">
    <property type="entry name" value="Chromo-like_dom_sf"/>
</dbReference>
<sequence>MKPVDYPEMKEVRYCKPVFSDFFGSLKKLEFDEVSKREIVVPSHVLPFLKNLEELNVHSCKLARVIFDLDESETETKGIVFRLKKLTLRNLSNLKCVWNKHSQGIVNFSNLQEVFVYECGNLVTLFPLALAKNLGNLKTLTIQVCFNLIAIVEEKEESIHGTTEKFELPSLSKLFLCKMPQLVCFYSGQHHLKCRMLERLHVACCHKVKLFKSRIHDSPLQHPMFLIEEVVPKLKELTLSEKDIVTYGKSRPKRMTKRPSQITYLRHIVANGGVFPDPTKIQAMVQWPTPQCVKGLRDFLGLTGFYRNGTLLRMSSSYHPQMDGQTEVMNRTIEQYLRAFVHHKPSLWFKFLPWVEYHYNTSIHSGSGLSPFEVMFGKQPPSIPHYIEGSSSNDGCDIVLSSREEILSLLRSNLLKAQARMKKNVDAKRRDLNLKVGSWVYIKLQPYRQISVSGNKYHKLSNRYYGPFKVMEKIGPVAYRLELPSHSKIHDVFHCSMLKPHEGSAPSLIDQIPPKWKGLSPDDTSWENWDELKSLFDLEDKVIVEGDDVILLDDGHSPQDLLHKLNFLEISFEDYDDKKDTFPFDFLHKSLQEITEKEEEDVNGEIVFGRLALLRICSLPRLSLEELHVHNSDEVQVIFGMNDSHTETKETVFHLRKLILKDLSNLKCILNKNPQESVSFPNLQILVVDGCGSLVTLFARNLVKFKTHEMQRYDKLVEIVGKEDAIERVDTEREKHDVDERCTSARRLLQRFSGIKEIFSSKKLQVHDGIPATLNALTLFELNQLESIGFEHPWVKPFSEKLQTLAVTSCPRLEKLG</sequence>
<dbReference type="InterPro" id="IPR043502">
    <property type="entry name" value="DNA/RNA_pol_sf"/>
</dbReference>
<name>A0AAQ3NEJ5_VIGMU</name>
<dbReference type="SUPFAM" id="SSF52047">
    <property type="entry name" value="RNI-like"/>
    <property type="match status" value="1"/>
</dbReference>
<dbReference type="InterPro" id="IPR057135">
    <property type="entry name" value="At4g27190-like_LRR"/>
</dbReference>
<proteinExistence type="predicted"/>
<dbReference type="PANTHER" id="PTHR37984:SF5">
    <property type="entry name" value="PROTEIN NYNRIN-LIKE"/>
    <property type="match status" value="1"/>
</dbReference>
<keyword evidence="3" id="KW-1185">Reference proteome</keyword>
<dbReference type="InterPro" id="IPR036397">
    <property type="entry name" value="RNaseH_sf"/>
</dbReference>
<reference evidence="2 3" key="1">
    <citation type="journal article" date="2023" name="Life. Sci Alliance">
        <title>Evolutionary insights into 3D genome organization and epigenetic landscape of Vigna mungo.</title>
        <authorList>
            <person name="Junaid A."/>
            <person name="Singh B."/>
            <person name="Bhatia S."/>
        </authorList>
    </citation>
    <scope>NUCLEOTIDE SEQUENCE [LARGE SCALE GENOMIC DNA]</scope>
    <source>
        <strain evidence="2">Urdbean</strain>
    </source>
</reference>
<dbReference type="InterPro" id="IPR012337">
    <property type="entry name" value="RNaseH-like_sf"/>
</dbReference>
<dbReference type="Proteomes" id="UP001374535">
    <property type="component" value="Chromosome 6"/>
</dbReference>
<dbReference type="Gene3D" id="3.30.420.10">
    <property type="entry name" value="Ribonuclease H-like superfamily/Ribonuclease H"/>
    <property type="match status" value="1"/>
</dbReference>
<dbReference type="Gene3D" id="3.80.10.10">
    <property type="entry name" value="Ribonuclease Inhibitor"/>
    <property type="match status" value="1"/>
</dbReference>
<gene>
    <name evidence="2" type="ORF">V8G54_019894</name>
</gene>
<evidence type="ECO:0000313" key="3">
    <source>
        <dbReference type="Proteomes" id="UP001374535"/>
    </source>
</evidence>
<dbReference type="PROSITE" id="PS50994">
    <property type="entry name" value="INTEGRASE"/>
    <property type="match status" value="1"/>
</dbReference>
<feature type="domain" description="Integrase catalytic" evidence="1">
    <location>
        <begin position="309"/>
        <end position="379"/>
    </location>
</feature>
<dbReference type="EMBL" id="CP144695">
    <property type="protein sequence ID" value="WVZ06548.1"/>
    <property type="molecule type" value="Genomic_DNA"/>
</dbReference>